<dbReference type="EC" id="3.2.1.14" evidence="2"/>
<dbReference type="Gene3D" id="3.10.50.10">
    <property type="match status" value="2"/>
</dbReference>
<keyword evidence="4" id="KW-0472">Membrane</keyword>
<keyword evidence="3" id="KW-0624">Polysaccharide degradation</keyword>
<evidence type="ECO:0000256" key="3">
    <source>
        <dbReference type="ARBA" id="ARBA00023024"/>
    </source>
</evidence>
<dbReference type="PANTHER" id="PTHR11177">
    <property type="entry name" value="CHITINASE"/>
    <property type="match status" value="1"/>
</dbReference>
<name>A0ABT8WPT0_9FLAO</name>
<dbReference type="InterPro" id="IPR050314">
    <property type="entry name" value="Glycosyl_Hydrlase_18"/>
</dbReference>
<evidence type="ECO:0000313" key="6">
    <source>
        <dbReference type="EMBL" id="MDO5974906.1"/>
    </source>
</evidence>
<proteinExistence type="predicted"/>
<feature type="transmembrane region" description="Helical" evidence="4">
    <location>
        <begin position="890"/>
        <end position="907"/>
    </location>
</feature>
<evidence type="ECO:0000256" key="4">
    <source>
        <dbReference type="SAM" id="Phobius"/>
    </source>
</evidence>
<keyword evidence="3" id="KW-0119">Carbohydrate metabolism</keyword>
<comment type="catalytic activity">
    <reaction evidence="1">
        <text>Random endo-hydrolysis of N-acetyl-beta-D-glucosaminide (1-&gt;4)-beta-linkages in chitin and chitodextrins.</text>
        <dbReference type="EC" id="3.2.1.14"/>
    </reaction>
</comment>
<dbReference type="SUPFAM" id="SSF51445">
    <property type="entry name" value="(Trans)glycosidases"/>
    <property type="match status" value="2"/>
</dbReference>
<dbReference type="GO" id="GO:0016787">
    <property type="term" value="F:hydrolase activity"/>
    <property type="evidence" value="ECO:0007669"/>
    <property type="project" value="UniProtKB-KW"/>
</dbReference>
<dbReference type="SMART" id="SM00636">
    <property type="entry name" value="Glyco_18"/>
    <property type="match status" value="2"/>
</dbReference>
<evidence type="ECO:0000256" key="2">
    <source>
        <dbReference type="ARBA" id="ARBA00012729"/>
    </source>
</evidence>
<dbReference type="PROSITE" id="PS51910">
    <property type="entry name" value="GH18_2"/>
    <property type="match status" value="2"/>
</dbReference>
<protein>
    <recommendedName>
        <fullName evidence="2">chitinase</fullName>
        <ecNumber evidence="2">3.2.1.14</ecNumber>
    </recommendedName>
</protein>
<dbReference type="PANTHER" id="PTHR11177:SF317">
    <property type="entry name" value="CHITINASE 12-RELATED"/>
    <property type="match status" value="1"/>
</dbReference>
<comment type="caution">
    <text evidence="6">The sequence shown here is derived from an EMBL/GenBank/DDBJ whole genome shotgun (WGS) entry which is preliminary data.</text>
</comment>
<dbReference type="EMBL" id="JAUOEL010000004">
    <property type="protein sequence ID" value="MDO5974906.1"/>
    <property type="molecule type" value="Genomic_DNA"/>
</dbReference>
<keyword evidence="6" id="KW-0378">Hydrolase</keyword>
<evidence type="ECO:0000259" key="5">
    <source>
        <dbReference type="PROSITE" id="PS51910"/>
    </source>
</evidence>
<gene>
    <name evidence="6" type="ORF">Q4Q40_11975</name>
</gene>
<organism evidence="6 7">
    <name type="scientific">Flavivirga jejuensis</name>
    <dbReference type="NCBI Taxonomy" id="870487"/>
    <lineage>
        <taxon>Bacteria</taxon>
        <taxon>Pseudomonadati</taxon>
        <taxon>Bacteroidota</taxon>
        <taxon>Flavobacteriia</taxon>
        <taxon>Flavobacteriales</taxon>
        <taxon>Flavobacteriaceae</taxon>
        <taxon>Flavivirga</taxon>
    </lineage>
</organism>
<dbReference type="InterPro" id="IPR001223">
    <property type="entry name" value="Glyco_hydro18_cat"/>
</dbReference>
<dbReference type="Gene3D" id="3.20.20.80">
    <property type="entry name" value="Glycosidases"/>
    <property type="match status" value="2"/>
</dbReference>
<dbReference type="Proteomes" id="UP001176806">
    <property type="component" value="Unassembled WGS sequence"/>
</dbReference>
<dbReference type="InterPro" id="IPR011583">
    <property type="entry name" value="Chitinase_II/V-like_cat"/>
</dbReference>
<keyword evidence="3" id="KW-0146">Chitin degradation</keyword>
<evidence type="ECO:0000256" key="1">
    <source>
        <dbReference type="ARBA" id="ARBA00000822"/>
    </source>
</evidence>
<keyword evidence="4" id="KW-1133">Transmembrane helix</keyword>
<sequence>MRTCDFIKTKVFFVGLLLGSIYCHSQEPPEPPKPPEVTIEKPKIVDQIINIVGTGLGLSKKSKQKKEGLQINKHTLHESELAYYKKNTNTFQSLHDITYRTTIDSLKYTVLGWSPFWVKDAYKYYTYKLLSDISYFNYELDTETGDFKTIHDWNTTPMIDIAKSNKCTVSLTLSSYGKQDNAAFLNNHEAQEKSIHTLINLLKYRKAHGVTIDMHPITPATSSLFTQYINTLATALHQEQLVLNLVLPPVYINNTFDIPNLSPNVDLFIILGYGYASDHNKKAGPLSPLLADESWRFHALETSIDSYLEQGVPPNKCIVSLPYLGTQWQVKKPEIPSLKSKHIKYFPLRSKQSFLDNHKFQLDPLSYTMFTSFPTEKKAFYQVWIDTRETLKEKFQLIKNKELKGVALWSLGYDNGSTEFWELLEESFAYPQPNPIEPQKQEDLEKSISIIDSLLVVQRNLQDSTNLKIDKISEKITDLNAFNEASQKDDSPIQLGENLKKEVFGWHPHWADEKYKSYNFKLLTTLAYFSYELNPSTGQYKTIHNWATTKVVDSAHAKGTKVHLTVTNFGVNNNRTFLNNPEAQKDFINEVVKQVEKRSADGVNINFENIPKASSEKFTQFTILLSERLQREGLEFSMAIPALDPNHVYDFKTLINFVDYFVMMGYNYHYKNSKTAGPNAPLKSSTKWGKLSIEHSVNTYFSRGIPPIQLIVAYPYYGIESKTASIKIPAKNEGFIKEWTYGNIRKEFRKAPILDMESTSAYYIIPSPSDNQIKQLWFDNEESFALKCDWINQKKLRGVGIWALGYDHGNNELWTVLNQKFAKDPNEVILTPLHSGETLLFKVKHILNDLNLNSNTIIALLIIMLVILFIGFSFAITNGQVVDIIFSNKLYQASLIILLLVTIISILKLKNLISSSEVLFLLGGFIGIMTTFIIRKRIVESEKNKP</sequence>
<feature type="transmembrane region" description="Helical" evidence="4">
    <location>
        <begin position="913"/>
        <end position="934"/>
    </location>
</feature>
<feature type="domain" description="GH18" evidence="5">
    <location>
        <begin position="501"/>
        <end position="824"/>
    </location>
</feature>
<accession>A0ABT8WPT0</accession>
<keyword evidence="7" id="KW-1185">Reference proteome</keyword>
<evidence type="ECO:0000313" key="7">
    <source>
        <dbReference type="Proteomes" id="UP001176806"/>
    </source>
</evidence>
<dbReference type="InterPro" id="IPR029070">
    <property type="entry name" value="Chitinase_insertion_sf"/>
</dbReference>
<keyword evidence="4" id="KW-0812">Transmembrane</keyword>
<feature type="domain" description="GH18" evidence="5">
    <location>
        <begin position="108"/>
        <end position="431"/>
    </location>
</feature>
<reference evidence="6" key="1">
    <citation type="submission" date="2023-07" db="EMBL/GenBank/DDBJ databases">
        <title>Two novel species in the genus Flavivirga.</title>
        <authorList>
            <person name="Kwon K."/>
        </authorList>
    </citation>
    <scope>NUCLEOTIDE SEQUENCE</scope>
    <source>
        <strain evidence="6">KACC 14158</strain>
    </source>
</reference>
<dbReference type="RefSeq" id="WP_303302057.1">
    <property type="nucleotide sequence ID" value="NZ_BAABDA010000018.1"/>
</dbReference>
<dbReference type="InterPro" id="IPR017853">
    <property type="entry name" value="GH"/>
</dbReference>
<feature type="transmembrane region" description="Helical" evidence="4">
    <location>
        <begin position="857"/>
        <end position="878"/>
    </location>
</feature>
<dbReference type="Pfam" id="PF00704">
    <property type="entry name" value="Glyco_hydro_18"/>
    <property type="match status" value="2"/>
</dbReference>